<comment type="subcellular location">
    <subcellularLocation>
        <location evidence="1">Membrane</location>
        <topology evidence="1">Multi-pass membrane protein</topology>
    </subcellularLocation>
</comment>
<feature type="transmembrane region" description="Helical" evidence="5">
    <location>
        <begin position="74"/>
        <end position="97"/>
    </location>
</feature>
<dbReference type="OrthoDB" id="6140671at2759"/>
<dbReference type="GO" id="GO:0016020">
    <property type="term" value="C:membrane"/>
    <property type="evidence" value="ECO:0007669"/>
    <property type="project" value="UniProtKB-SubCell"/>
</dbReference>
<accession>A0A177B8B5</accession>
<evidence type="ECO:0000256" key="3">
    <source>
        <dbReference type="ARBA" id="ARBA00022989"/>
    </source>
</evidence>
<dbReference type="PANTHER" id="PTHR21284">
    <property type="entry name" value="EG:80H7.2 PROTEIN"/>
    <property type="match status" value="1"/>
</dbReference>
<dbReference type="Pfam" id="PF13903">
    <property type="entry name" value="Claudin_2"/>
    <property type="match status" value="1"/>
</dbReference>
<comment type="caution">
    <text evidence="6">The sequence shown here is derived from an EMBL/GenBank/DDBJ whole genome shotgun (WGS) entry which is preliminary data.</text>
</comment>
<evidence type="ECO:0000256" key="1">
    <source>
        <dbReference type="ARBA" id="ARBA00004141"/>
    </source>
</evidence>
<keyword evidence="7" id="KW-1185">Reference proteome</keyword>
<keyword evidence="4 5" id="KW-0472">Membrane</keyword>
<evidence type="ECO:0000256" key="2">
    <source>
        <dbReference type="ARBA" id="ARBA00022692"/>
    </source>
</evidence>
<evidence type="ECO:0000313" key="7">
    <source>
        <dbReference type="Proteomes" id="UP000078046"/>
    </source>
</evidence>
<keyword evidence="3 5" id="KW-1133">Transmembrane helix</keyword>
<reference evidence="6 7" key="1">
    <citation type="submission" date="2016-04" db="EMBL/GenBank/DDBJ databases">
        <title>The genome of Intoshia linei affirms orthonectids as highly simplified spiralians.</title>
        <authorList>
            <person name="Mikhailov K.V."/>
            <person name="Slusarev G.S."/>
            <person name="Nikitin M.A."/>
            <person name="Logacheva M.D."/>
            <person name="Penin A."/>
            <person name="Aleoshin V."/>
            <person name="Panchin Y.V."/>
        </authorList>
    </citation>
    <scope>NUCLEOTIDE SEQUENCE [LARGE SCALE GENOMIC DNA]</scope>
    <source>
        <strain evidence="6">Intl2013</strain>
        <tissue evidence="6">Whole animal</tissue>
    </source>
</reference>
<organism evidence="6 7">
    <name type="scientific">Intoshia linei</name>
    <dbReference type="NCBI Taxonomy" id="1819745"/>
    <lineage>
        <taxon>Eukaryota</taxon>
        <taxon>Metazoa</taxon>
        <taxon>Spiralia</taxon>
        <taxon>Lophotrochozoa</taxon>
        <taxon>Mesozoa</taxon>
        <taxon>Orthonectida</taxon>
        <taxon>Rhopaluridae</taxon>
        <taxon>Intoshia</taxon>
    </lineage>
</organism>
<sequence length="279" mass="32727">MSQRNVNNIIGNYILFNFNDRKIPTVINVLWRLLWLKETKKQKIFGEYLIILQSPTLPGAQFDIDRTHIYFYKLTLVLSILSFLFNFGAFCTPYWLISWPRFHTPFKRIGLWTVCFDGLSLKRDENMQSYYGCWWIFTTYFWRLRKTMFPPWFVIVQISSTISIILDIICIVLLSISRNSALKGTISSMYQYLFSIQLLNAISVLFNLLAIFLFGIYANNVTTWMPNQDISYLYISYASAVVSAIIGLFILIINFLFMFYIRNKPSLVPATEKALTTEL</sequence>
<evidence type="ECO:0000256" key="4">
    <source>
        <dbReference type="ARBA" id="ARBA00023136"/>
    </source>
</evidence>
<feature type="transmembrane region" description="Helical" evidence="5">
    <location>
        <begin position="198"/>
        <end position="218"/>
    </location>
</feature>
<dbReference type="InterPro" id="IPR004031">
    <property type="entry name" value="PMP22/EMP/MP20/Claudin"/>
</dbReference>
<evidence type="ECO:0000256" key="5">
    <source>
        <dbReference type="SAM" id="Phobius"/>
    </source>
</evidence>
<dbReference type="AlphaFoldDB" id="A0A177B8B5"/>
<keyword evidence="2 5" id="KW-0812">Transmembrane</keyword>
<dbReference type="PANTHER" id="PTHR21284:SF12">
    <property type="entry name" value="EG:80H7.2 PROTEIN"/>
    <property type="match status" value="1"/>
</dbReference>
<proteinExistence type="predicted"/>
<feature type="transmembrane region" description="Helical" evidence="5">
    <location>
        <begin position="152"/>
        <end position="177"/>
    </location>
</feature>
<name>A0A177B8B5_9BILA</name>
<protein>
    <submittedName>
        <fullName evidence="6">Uncharacterized protein</fullName>
    </submittedName>
</protein>
<dbReference type="EMBL" id="LWCA01000227">
    <property type="protein sequence ID" value="OAF69811.1"/>
    <property type="molecule type" value="Genomic_DNA"/>
</dbReference>
<gene>
    <name evidence="6" type="ORF">A3Q56_02437</name>
</gene>
<feature type="transmembrane region" description="Helical" evidence="5">
    <location>
        <begin position="230"/>
        <end position="257"/>
    </location>
</feature>
<dbReference type="Proteomes" id="UP000078046">
    <property type="component" value="Unassembled WGS sequence"/>
</dbReference>
<dbReference type="Gene3D" id="1.20.140.150">
    <property type="match status" value="1"/>
</dbReference>
<evidence type="ECO:0000313" key="6">
    <source>
        <dbReference type="EMBL" id="OAF69811.1"/>
    </source>
</evidence>